<name>A0A7R9BGZ6_9CRUS</name>
<gene>
    <name evidence="5" type="ORF">NMOB1V02_LOCUS2797</name>
</gene>
<dbReference type="Pfam" id="PF16546">
    <property type="entry name" value="SGTA_dimer"/>
    <property type="match status" value="1"/>
</dbReference>
<reference evidence="5" key="1">
    <citation type="submission" date="2020-11" db="EMBL/GenBank/DDBJ databases">
        <authorList>
            <person name="Tran Van P."/>
        </authorList>
    </citation>
    <scope>NUCLEOTIDE SEQUENCE</scope>
</reference>
<protein>
    <recommendedName>
        <fullName evidence="4">SGTA homodimerisation domain-containing protein</fullName>
    </recommendedName>
</protein>
<evidence type="ECO:0000313" key="6">
    <source>
        <dbReference type="Proteomes" id="UP000678499"/>
    </source>
</evidence>
<dbReference type="Gene3D" id="1.20.5.420">
    <property type="entry name" value="Immunoglobulin FC, subunit C"/>
    <property type="match status" value="1"/>
</dbReference>
<organism evidence="5">
    <name type="scientific">Notodromas monacha</name>
    <dbReference type="NCBI Taxonomy" id="399045"/>
    <lineage>
        <taxon>Eukaryota</taxon>
        <taxon>Metazoa</taxon>
        <taxon>Ecdysozoa</taxon>
        <taxon>Arthropoda</taxon>
        <taxon>Crustacea</taxon>
        <taxon>Oligostraca</taxon>
        <taxon>Ostracoda</taxon>
        <taxon>Podocopa</taxon>
        <taxon>Podocopida</taxon>
        <taxon>Cypridocopina</taxon>
        <taxon>Cypridoidea</taxon>
        <taxon>Cyprididae</taxon>
        <taxon>Notodromas</taxon>
    </lineage>
</organism>
<evidence type="ECO:0000313" key="5">
    <source>
        <dbReference type="EMBL" id="CAD7274987.1"/>
    </source>
</evidence>
<dbReference type="AlphaFoldDB" id="A0A7R9BGZ6"/>
<accession>A0A7R9BGZ6</accession>
<dbReference type="InterPro" id="IPR047150">
    <property type="entry name" value="SGT"/>
</dbReference>
<dbReference type="GO" id="GO:0060090">
    <property type="term" value="F:molecular adaptor activity"/>
    <property type="evidence" value="ECO:0007669"/>
    <property type="project" value="TreeGrafter"/>
</dbReference>
<sequence length="238" mass="25780">MASNDEETAIAASIAVYLQEEIQGGHLNMESRESLAVARDCIRNVYKVTGSEKTVPLDFAFRSALKLCAKARESFIQAASLEPDNETYHNNIKVVTEKIDQEERARRMGADLFSSILPPMPAPPGGDTISFLNDPNFMSMASRVMQDPNMQQMLSSVVGNLVSAVRPPGDGADSAGPGTSGGETGQSGDEFTQDFTNILRVGQQLANQISSAHPELIEELRRVRGEPPVDESRNPEGN</sequence>
<dbReference type="GO" id="GO:0072380">
    <property type="term" value="C:TRC complex"/>
    <property type="evidence" value="ECO:0007669"/>
    <property type="project" value="TreeGrafter"/>
</dbReference>
<evidence type="ECO:0000256" key="2">
    <source>
        <dbReference type="ARBA" id="ARBA00022803"/>
    </source>
</evidence>
<dbReference type="EMBL" id="OA882374">
    <property type="protein sequence ID" value="CAD7274987.1"/>
    <property type="molecule type" value="Genomic_DNA"/>
</dbReference>
<feature type="compositionally biased region" description="Low complexity" evidence="3">
    <location>
        <begin position="168"/>
        <end position="177"/>
    </location>
</feature>
<evidence type="ECO:0000256" key="3">
    <source>
        <dbReference type="SAM" id="MobiDB-lite"/>
    </source>
</evidence>
<keyword evidence="6" id="KW-1185">Reference proteome</keyword>
<feature type="domain" description="SGTA homodimerisation" evidence="4">
    <location>
        <begin position="9"/>
        <end position="53"/>
    </location>
</feature>
<feature type="region of interest" description="Disordered" evidence="3">
    <location>
        <begin position="164"/>
        <end position="196"/>
    </location>
</feature>
<evidence type="ECO:0000259" key="4">
    <source>
        <dbReference type="Pfam" id="PF16546"/>
    </source>
</evidence>
<dbReference type="EMBL" id="CAJPEX010000337">
    <property type="protein sequence ID" value="CAG0915139.1"/>
    <property type="molecule type" value="Genomic_DNA"/>
</dbReference>
<dbReference type="PANTHER" id="PTHR45831:SF2">
    <property type="entry name" value="LD24721P"/>
    <property type="match status" value="1"/>
</dbReference>
<evidence type="ECO:0000256" key="1">
    <source>
        <dbReference type="ARBA" id="ARBA00022737"/>
    </source>
</evidence>
<dbReference type="InterPro" id="IPR032374">
    <property type="entry name" value="SGTA_dimer"/>
</dbReference>
<dbReference type="Proteomes" id="UP000678499">
    <property type="component" value="Unassembled WGS sequence"/>
</dbReference>
<dbReference type="GO" id="GO:0006620">
    <property type="term" value="P:post-translational protein targeting to endoplasmic reticulum membrane"/>
    <property type="evidence" value="ECO:0007669"/>
    <property type="project" value="TreeGrafter"/>
</dbReference>
<proteinExistence type="predicted"/>
<dbReference type="PANTHER" id="PTHR45831">
    <property type="entry name" value="LD24721P"/>
    <property type="match status" value="1"/>
</dbReference>
<keyword evidence="1" id="KW-0677">Repeat</keyword>
<dbReference type="OrthoDB" id="2335338at2759"/>
<feature type="region of interest" description="Disordered" evidence="3">
    <location>
        <begin position="218"/>
        <end position="238"/>
    </location>
</feature>
<keyword evidence="2" id="KW-0802">TPR repeat</keyword>
<dbReference type="GO" id="GO:0016020">
    <property type="term" value="C:membrane"/>
    <property type="evidence" value="ECO:0007669"/>
    <property type="project" value="TreeGrafter"/>
</dbReference>
<feature type="compositionally biased region" description="Polar residues" evidence="3">
    <location>
        <begin position="186"/>
        <end position="196"/>
    </location>
</feature>